<dbReference type="InterPro" id="IPR011659">
    <property type="entry name" value="WD40"/>
</dbReference>
<keyword evidence="5" id="KW-1185">Reference proteome</keyword>
<protein>
    <submittedName>
        <fullName evidence="4">Dipeptidyl aminopeptidase/acylaminoacyl peptidase</fullName>
    </submittedName>
</protein>
<dbReference type="PANTHER" id="PTHR42776:SF27">
    <property type="entry name" value="DIPEPTIDYL PEPTIDASE FAMILY MEMBER 6"/>
    <property type="match status" value="1"/>
</dbReference>
<reference evidence="4 5" key="1">
    <citation type="submission" date="2018-10" db="EMBL/GenBank/DDBJ databases">
        <title>Genomic Encyclopedia of Archaeal and Bacterial Type Strains, Phase II (KMG-II): from individual species to whole genera.</title>
        <authorList>
            <person name="Goeker M."/>
        </authorList>
    </citation>
    <scope>NUCLEOTIDE SEQUENCE [LARGE SCALE GENOMIC DNA]</scope>
    <source>
        <strain evidence="4 5">DSM 25217</strain>
    </source>
</reference>
<dbReference type="AlphaFoldDB" id="A0A3M0CPS4"/>
<dbReference type="SUPFAM" id="SSF53474">
    <property type="entry name" value="alpha/beta-Hydrolases"/>
    <property type="match status" value="1"/>
</dbReference>
<dbReference type="EMBL" id="REFR01000010">
    <property type="protein sequence ID" value="RMB08869.1"/>
    <property type="molecule type" value="Genomic_DNA"/>
</dbReference>
<accession>A0A3M0CPS4</accession>
<evidence type="ECO:0000313" key="4">
    <source>
        <dbReference type="EMBL" id="RMB08869.1"/>
    </source>
</evidence>
<organism evidence="4 5">
    <name type="scientific">Eilatimonas milleporae</name>
    <dbReference type="NCBI Taxonomy" id="911205"/>
    <lineage>
        <taxon>Bacteria</taxon>
        <taxon>Pseudomonadati</taxon>
        <taxon>Pseudomonadota</taxon>
        <taxon>Alphaproteobacteria</taxon>
        <taxon>Kordiimonadales</taxon>
        <taxon>Kordiimonadaceae</taxon>
        <taxon>Eilatimonas</taxon>
    </lineage>
</organism>
<gene>
    <name evidence="4" type="ORF">BXY39_1515</name>
</gene>
<dbReference type="Gene3D" id="2.120.10.30">
    <property type="entry name" value="TolB, C-terminal domain"/>
    <property type="match status" value="2"/>
</dbReference>
<dbReference type="SUPFAM" id="SSF82171">
    <property type="entry name" value="DPP6 N-terminal domain-like"/>
    <property type="match status" value="1"/>
</dbReference>
<dbReference type="PANTHER" id="PTHR42776">
    <property type="entry name" value="SERINE PEPTIDASE S9 FAMILY MEMBER"/>
    <property type="match status" value="1"/>
</dbReference>
<dbReference type="Pfam" id="PF00326">
    <property type="entry name" value="Peptidase_S9"/>
    <property type="match status" value="1"/>
</dbReference>
<dbReference type="Pfam" id="PF07676">
    <property type="entry name" value="PD40"/>
    <property type="match status" value="4"/>
</dbReference>
<dbReference type="InterPro" id="IPR011042">
    <property type="entry name" value="6-blade_b-propeller_TolB-like"/>
</dbReference>
<name>A0A3M0CPS4_9PROT</name>
<feature type="domain" description="Peptidase S9 prolyl oligopeptidase catalytic" evidence="3">
    <location>
        <begin position="474"/>
        <end position="680"/>
    </location>
</feature>
<evidence type="ECO:0000313" key="5">
    <source>
        <dbReference type="Proteomes" id="UP000271227"/>
    </source>
</evidence>
<dbReference type="Gene3D" id="3.40.50.1820">
    <property type="entry name" value="alpha/beta hydrolase"/>
    <property type="match status" value="1"/>
</dbReference>
<keyword evidence="1" id="KW-0378">Hydrolase</keyword>
<dbReference type="InterPro" id="IPR001375">
    <property type="entry name" value="Peptidase_S9_cat"/>
</dbReference>
<evidence type="ECO:0000256" key="1">
    <source>
        <dbReference type="ARBA" id="ARBA00022801"/>
    </source>
</evidence>
<dbReference type="GO" id="GO:0004252">
    <property type="term" value="F:serine-type endopeptidase activity"/>
    <property type="evidence" value="ECO:0007669"/>
    <property type="project" value="TreeGrafter"/>
</dbReference>
<dbReference type="GO" id="GO:0006508">
    <property type="term" value="P:proteolysis"/>
    <property type="evidence" value="ECO:0007669"/>
    <property type="project" value="InterPro"/>
</dbReference>
<comment type="caution">
    <text evidence="4">The sequence shown here is derived from an EMBL/GenBank/DDBJ whole genome shotgun (WGS) entry which is preliminary data.</text>
</comment>
<dbReference type="InParanoid" id="A0A3M0CPS4"/>
<proteinExistence type="predicted"/>
<keyword evidence="4" id="KW-0645">Protease</keyword>
<evidence type="ECO:0000256" key="2">
    <source>
        <dbReference type="ARBA" id="ARBA00022825"/>
    </source>
</evidence>
<dbReference type="InterPro" id="IPR029058">
    <property type="entry name" value="AB_hydrolase_fold"/>
</dbReference>
<dbReference type="Proteomes" id="UP000271227">
    <property type="component" value="Unassembled WGS sequence"/>
</dbReference>
<dbReference type="GO" id="GO:0004177">
    <property type="term" value="F:aminopeptidase activity"/>
    <property type="evidence" value="ECO:0007669"/>
    <property type="project" value="UniProtKB-KW"/>
</dbReference>
<keyword evidence="4" id="KW-0031">Aminopeptidase</keyword>
<sequence length="689" mass="75910">MRLLRMIGSGLAAVTMLTGGILAETLQPEHWLDWERAGAAQISPDGNTIVYTRSRVDQMNDRWASEIWMMNADGSKQRFLTKGRGVRWSPDGTRIAYIADGHCKTDGHCKKEGAQIFVRWMDAEGATSQVTHVRHAPRMLRWSPDGTRIAFRARVPAQSEWTVKIATPPKGAEWNRNATVIDTLHYRQDRVGMIKGFDHLFVVTADGGTARALTEGRWHTSARFSGTVQSSPFAWTPDGSHIVFDGNGPDGATDEAALSSHIHKINVNSGDITQLTSTPGFWASPALSPDGETVVYGGKVETISTYGPDQIRRISVNGGTETVITADLPAGAANFLFTRRNDRVYFSLNAEGTTQIMRLNMNGRMEAVTSGNHRLSLDSITSDGAFAGRGTNPSHDFDIVTGTVTRGRLSRLTDLNADILEDVTLGNVEEFWTDSSDNTRVQGWVVTPPGFDPDKKYPMLLYIHGGPHAMYGVNFNFVFQAMAAKGYVVVFTNPRGSTGYGAAFANAIDNAYPGRRDFDDLMAGVDAVVSRGYVDEDHMYVTGCSGGGVLTTWVVGNTDRFAAGAALCPVINWVSFSGTADIVAWSYKRFHKPWWEDMETWLKHSPLMRAPHITTPTLFMTGDKDLRTPLAQAEEMYSALKMLDVPTKLVVMHGEYHGTTRIPSNMLRTIAILDKWFKEWPEAGGAERE</sequence>
<evidence type="ECO:0000259" key="3">
    <source>
        <dbReference type="Pfam" id="PF00326"/>
    </source>
</evidence>
<keyword evidence="2" id="KW-0720">Serine protease</keyword>
<dbReference type="RefSeq" id="WP_170163690.1">
    <property type="nucleotide sequence ID" value="NZ_REFR01000010.1"/>
</dbReference>